<comment type="caution">
    <text evidence="14">The sequence shown here is derived from an EMBL/GenBank/DDBJ whole genome shotgun (WGS) entry which is preliminary data.</text>
</comment>
<dbReference type="OrthoDB" id="9799895at2"/>
<gene>
    <name evidence="14" type="ORF">SAHL_12270</name>
</gene>
<name>A0A423PM41_9GAMM</name>
<evidence type="ECO:0000313" key="14">
    <source>
        <dbReference type="EMBL" id="ROO26694.1"/>
    </source>
</evidence>
<keyword evidence="9 12" id="KW-0201">Cytochrome c-type biogenesis</keyword>
<keyword evidence="5 12" id="KW-0813">Transport</keyword>
<dbReference type="NCBIfam" id="TIGR01190">
    <property type="entry name" value="ccmB"/>
    <property type="match status" value="1"/>
</dbReference>
<dbReference type="Proteomes" id="UP000285123">
    <property type="component" value="Unassembled WGS sequence"/>
</dbReference>
<evidence type="ECO:0000256" key="1">
    <source>
        <dbReference type="ARBA" id="ARBA00002442"/>
    </source>
</evidence>
<evidence type="ECO:0000256" key="4">
    <source>
        <dbReference type="ARBA" id="ARBA00016452"/>
    </source>
</evidence>
<dbReference type="PRINTS" id="PR01414">
    <property type="entry name" value="CCMBBIOGNSIS"/>
</dbReference>
<organism evidence="14 15">
    <name type="scientific">Salinisphaera orenii YIM 95161</name>
    <dbReference type="NCBI Taxonomy" id="1051139"/>
    <lineage>
        <taxon>Bacteria</taxon>
        <taxon>Pseudomonadati</taxon>
        <taxon>Pseudomonadota</taxon>
        <taxon>Gammaproteobacteria</taxon>
        <taxon>Salinisphaerales</taxon>
        <taxon>Salinisphaeraceae</taxon>
        <taxon>Salinisphaera</taxon>
    </lineage>
</organism>
<feature type="transmembrane region" description="Helical" evidence="13">
    <location>
        <begin position="194"/>
        <end position="217"/>
    </location>
</feature>
<evidence type="ECO:0000256" key="7">
    <source>
        <dbReference type="ARBA" id="ARBA00022519"/>
    </source>
</evidence>
<comment type="similarity">
    <text evidence="3 12">Belongs to the CcmB/CycW/HelB family.</text>
</comment>
<dbReference type="PANTHER" id="PTHR30070:SF1">
    <property type="entry name" value="CYTOCHROME C BIOGENESIS B-RELATED"/>
    <property type="match status" value="1"/>
</dbReference>
<comment type="function">
    <text evidence="1 12">Required for the export of heme to the periplasm for the biogenesis of c-type cytochromes.</text>
</comment>
<dbReference type="GO" id="GO:0005886">
    <property type="term" value="C:plasma membrane"/>
    <property type="evidence" value="ECO:0007669"/>
    <property type="project" value="UniProtKB-SubCell"/>
</dbReference>
<dbReference type="InterPro" id="IPR003544">
    <property type="entry name" value="Cyt_c_biogenesis_CcmB"/>
</dbReference>
<evidence type="ECO:0000313" key="15">
    <source>
        <dbReference type="Proteomes" id="UP000285123"/>
    </source>
</evidence>
<feature type="transmembrane region" description="Helical" evidence="13">
    <location>
        <begin position="21"/>
        <end position="40"/>
    </location>
</feature>
<feature type="transmembrane region" description="Helical" evidence="13">
    <location>
        <begin position="101"/>
        <end position="121"/>
    </location>
</feature>
<keyword evidence="6 12" id="KW-1003">Cell membrane</keyword>
<dbReference type="InterPro" id="IPR026031">
    <property type="entry name" value="Cyt_c_CcmB_bac"/>
</dbReference>
<keyword evidence="8 13" id="KW-0812">Transmembrane</keyword>
<evidence type="ECO:0000256" key="10">
    <source>
        <dbReference type="ARBA" id="ARBA00022989"/>
    </source>
</evidence>
<accession>A0A423PM41</accession>
<feature type="transmembrane region" description="Helical" evidence="13">
    <location>
        <begin position="127"/>
        <end position="154"/>
    </location>
</feature>
<feature type="transmembrane region" description="Helical" evidence="13">
    <location>
        <begin position="46"/>
        <end position="68"/>
    </location>
</feature>
<evidence type="ECO:0000256" key="11">
    <source>
        <dbReference type="ARBA" id="ARBA00023136"/>
    </source>
</evidence>
<sequence length="222" mass="23194">MLGVFWAVLRRDLLLAFRQRGVLVHHLLFFVLVVALFPLGTRAEGAILVAVSPALIWMAVLLAALLSLQRLFRPDYEDGTLEQYLLSPEPLAVIALAKVTAYWLASGLIFVVASPLLVLLLGVPAHAVGVIMLSLLLGTPTLGLVGGIGTALTLSLPRAGLLLSLLIFPLYVPVLIFGAGAMQAVIAGLPAAGALYLLGALLALGVTAAPWAIAAALKISLE</sequence>
<dbReference type="EMBL" id="AYKF01000099">
    <property type="protein sequence ID" value="ROO26694.1"/>
    <property type="molecule type" value="Genomic_DNA"/>
</dbReference>
<dbReference type="RefSeq" id="WP_123591699.1">
    <property type="nucleotide sequence ID" value="NZ_AYKF01000099.1"/>
</dbReference>
<dbReference type="GO" id="GO:1903607">
    <property type="term" value="P:cytochrome c biosynthetic process"/>
    <property type="evidence" value="ECO:0007669"/>
    <property type="project" value="TreeGrafter"/>
</dbReference>
<protein>
    <recommendedName>
        <fullName evidence="4 12">Heme exporter protein B</fullName>
    </recommendedName>
</protein>
<dbReference type="AlphaFoldDB" id="A0A423PM41"/>
<dbReference type="Pfam" id="PF03379">
    <property type="entry name" value="CcmB"/>
    <property type="match status" value="1"/>
</dbReference>
<evidence type="ECO:0000256" key="5">
    <source>
        <dbReference type="ARBA" id="ARBA00022448"/>
    </source>
</evidence>
<dbReference type="GO" id="GO:0015232">
    <property type="term" value="F:heme transmembrane transporter activity"/>
    <property type="evidence" value="ECO:0007669"/>
    <property type="project" value="InterPro"/>
</dbReference>
<feature type="transmembrane region" description="Helical" evidence="13">
    <location>
        <begin position="161"/>
        <end position="182"/>
    </location>
</feature>
<evidence type="ECO:0000256" key="6">
    <source>
        <dbReference type="ARBA" id="ARBA00022475"/>
    </source>
</evidence>
<keyword evidence="11 12" id="KW-0472">Membrane</keyword>
<dbReference type="GO" id="GO:0017004">
    <property type="term" value="P:cytochrome complex assembly"/>
    <property type="evidence" value="ECO:0007669"/>
    <property type="project" value="UniProtKB-KW"/>
</dbReference>
<evidence type="ECO:0000256" key="12">
    <source>
        <dbReference type="PIRNR" id="PIRNR002764"/>
    </source>
</evidence>
<keyword evidence="7 12" id="KW-0997">Cell inner membrane</keyword>
<evidence type="ECO:0000256" key="9">
    <source>
        <dbReference type="ARBA" id="ARBA00022748"/>
    </source>
</evidence>
<proteinExistence type="inferred from homology"/>
<comment type="subcellular location">
    <subcellularLocation>
        <location evidence="2">Cell inner membrane</location>
        <topology evidence="2">Multi-pass membrane protein</topology>
    </subcellularLocation>
</comment>
<dbReference type="PANTHER" id="PTHR30070">
    <property type="entry name" value="HEME EXPORTER PROTEIN B"/>
    <property type="match status" value="1"/>
</dbReference>
<keyword evidence="10 13" id="KW-1133">Transmembrane helix</keyword>
<evidence type="ECO:0000256" key="13">
    <source>
        <dbReference type="SAM" id="Phobius"/>
    </source>
</evidence>
<evidence type="ECO:0000256" key="2">
    <source>
        <dbReference type="ARBA" id="ARBA00004429"/>
    </source>
</evidence>
<dbReference type="PIRSF" id="PIRSF002764">
    <property type="entry name" value="CcmB"/>
    <property type="match status" value="1"/>
</dbReference>
<evidence type="ECO:0000256" key="3">
    <source>
        <dbReference type="ARBA" id="ARBA00010544"/>
    </source>
</evidence>
<evidence type="ECO:0000256" key="8">
    <source>
        <dbReference type="ARBA" id="ARBA00022692"/>
    </source>
</evidence>
<reference evidence="14 15" key="1">
    <citation type="submission" date="2013-10" db="EMBL/GenBank/DDBJ databases">
        <title>Salinisphaera halophila YIM 95161 Genome Sequencing.</title>
        <authorList>
            <person name="Lai Q."/>
            <person name="Li C."/>
            <person name="Shao Z."/>
        </authorList>
    </citation>
    <scope>NUCLEOTIDE SEQUENCE [LARGE SCALE GENOMIC DNA]</scope>
    <source>
        <strain evidence="14 15">YIM 95161</strain>
    </source>
</reference>